<gene>
    <name evidence="2" type="ORF">PG991_000247</name>
</gene>
<evidence type="ECO:0000256" key="1">
    <source>
        <dbReference type="SAM" id="MobiDB-lite"/>
    </source>
</evidence>
<accession>A0ABR1T3I0</accession>
<dbReference type="Proteomes" id="UP001396898">
    <property type="component" value="Unassembled WGS sequence"/>
</dbReference>
<sequence>MADTKEHLLAMVAESITAKHDLAAADVLSLADDVSNGWTTVTPFSAYDFQHLVSSLTDIDQQIPEWFGTSKREVMQFSGYQTELVLLLIETRFWHGFLTRQCGLIWHWRVVFGSAWPLHRQAVSMERVPDFADMNKKNGKLLPWVDLISNYYEEDFGVGAQVLREAYFPAGIDDARVGFTKHYNETKNAYRELEKRYRLVKKHVGSKNSLIKTCKDRLRKTGAMLPSIRKVAKSWGRNTRAQKEWWQLPGNSCGLTYGWMTRVELSSHTYELCIPDEDGKSPWRTYCTHQTPVLMEKGSSWRQFLCNRAQPDLTTVRRYRVHENAEEPDEEEGPLEVMLPQTIHPIWRKYYRKYKKAKKSVGKPQDDEDGMRDPELHSKEISQDLGEDYWMVRYMKVWDSQADYQIHNRGILKGRPRFDAADNLRLDYCNGVLKDLRLRPGDHVKDTHSEQACVVMKAVDWN</sequence>
<proteinExistence type="predicted"/>
<protein>
    <submittedName>
        <fullName evidence="2">Uncharacterized protein</fullName>
    </submittedName>
</protein>
<dbReference type="EMBL" id="JAQQWI010000001">
    <property type="protein sequence ID" value="KAK8040459.1"/>
    <property type="molecule type" value="Genomic_DNA"/>
</dbReference>
<keyword evidence="3" id="KW-1185">Reference proteome</keyword>
<evidence type="ECO:0000313" key="3">
    <source>
        <dbReference type="Proteomes" id="UP001396898"/>
    </source>
</evidence>
<reference evidence="2 3" key="1">
    <citation type="submission" date="2023-01" db="EMBL/GenBank/DDBJ databases">
        <title>Analysis of 21 Apiospora genomes using comparative genomics revels a genus with tremendous synthesis potential of carbohydrate active enzymes and secondary metabolites.</title>
        <authorList>
            <person name="Sorensen T."/>
        </authorList>
    </citation>
    <scope>NUCLEOTIDE SEQUENCE [LARGE SCALE GENOMIC DNA]</scope>
    <source>
        <strain evidence="2 3">CBS 20057</strain>
    </source>
</reference>
<name>A0ABR1T3I0_9PEZI</name>
<comment type="caution">
    <text evidence="2">The sequence shown here is derived from an EMBL/GenBank/DDBJ whole genome shotgun (WGS) entry which is preliminary data.</text>
</comment>
<feature type="region of interest" description="Disordered" evidence="1">
    <location>
        <begin position="358"/>
        <end position="378"/>
    </location>
</feature>
<evidence type="ECO:0000313" key="2">
    <source>
        <dbReference type="EMBL" id="KAK8040459.1"/>
    </source>
</evidence>
<organism evidence="2 3">
    <name type="scientific">Apiospora marii</name>
    <dbReference type="NCBI Taxonomy" id="335849"/>
    <lineage>
        <taxon>Eukaryota</taxon>
        <taxon>Fungi</taxon>
        <taxon>Dikarya</taxon>
        <taxon>Ascomycota</taxon>
        <taxon>Pezizomycotina</taxon>
        <taxon>Sordariomycetes</taxon>
        <taxon>Xylariomycetidae</taxon>
        <taxon>Amphisphaeriales</taxon>
        <taxon>Apiosporaceae</taxon>
        <taxon>Apiospora</taxon>
    </lineage>
</organism>